<dbReference type="PANTHER" id="PTHR30332:SF24">
    <property type="entry name" value="SECRETIN GSPD-RELATED"/>
    <property type="match status" value="1"/>
</dbReference>
<evidence type="ECO:0000256" key="5">
    <source>
        <dbReference type="ARBA" id="ARBA00022692"/>
    </source>
</evidence>
<evidence type="ECO:0000256" key="2">
    <source>
        <dbReference type="ARBA" id="ARBA00006980"/>
    </source>
</evidence>
<feature type="domain" description="NolW-like" evidence="13">
    <location>
        <begin position="197"/>
        <end position="258"/>
    </location>
</feature>
<keyword evidence="8 11" id="KW-0472">Membrane</keyword>
<evidence type="ECO:0000313" key="15">
    <source>
        <dbReference type="EMBL" id="MDE4167570.1"/>
    </source>
</evidence>
<dbReference type="InterPro" id="IPR050810">
    <property type="entry name" value="Bact_Secretion_Sys_Channel"/>
</dbReference>
<comment type="caution">
    <text evidence="15">The sequence shown here is derived from an EMBL/GenBank/DDBJ whole genome shotgun (WGS) entry which is preliminary data.</text>
</comment>
<dbReference type="NCBIfam" id="TIGR02517">
    <property type="entry name" value="type_II_gspD"/>
    <property type="match status" value="1"/>
</dbReference>
<dbReference type="InterPro" id="IPR013356">
    <property type="entry name" value="T2SS_GspD"/>
</dbReference>
<dbReference type="GO" id="GO:0015031">
    <property type="term" value="P:protein transport"/>
    <property type="evidence" value="ECO:0007669"/>
    <property type="project" value="UniProtKB-KW"/>
</dbReference>
<dbReference type="InterPro" id="IPR038591">
    <property type="entry name" value="NolW-like_sf"/>
</dbReference>
<evidence type="ECO:0000256" key="6">
    <source>
        <dbReference type="ARBA" id="ARBA00022729"/>
    </source>
</evidence>
<dbReference type="RefSeq" id="WP_274840075.1">
    <property type="nucleotide sequence ID" value="NZ_JARCJF010000011.1"/>
</dbReference>
<evidence type="ECO:0000256" key="8">
    <source>
        <dbReference type="ARBA" id="ARBA00023136"/>
    </source>
</evidence>
<evidence type="ECO:0000256" key="1">
    <source>
        <dbReference type="ARBA" id="ARBA00004442"/>
    </source>
</evidence>
<dbReference type="Pfam" id="PF00263">
    <property type="entry name" value="Secretin"/>
    <property type="match status" value="1"/>
</dbReference>
<dbReference type="PANTHER" id="PTHR30332">
    <property type="entry name" value="PROBABLE GENERAL SECRETION PATHWAY PROTEIN D"/>
    <property type="match status" value="1"/>
</dbReference>
<dbReference type="Pfam" id="PF03958">
    <property type="entry name" value="Secretin_N"/>
    <property type="match status" value="3"/>
</dbReference>
<keyword evidence="3 10" id="KW-0813">Transport</keyword>
<dbReference type="Gene3D" id="3.30.1370.120">
    <property type="match status" value="3"/>
</dbReference>
<feature type="transmembrane region" description="Helical" evidence="11">
    <location>
        <begin position="12"/>
        <end position="35"/>
    </location>
</feature>
<feature type="domain" description="Type II/III secretion system secretin-like" evidence="12">
    <location>
        <begin position="415"/>
        <end position="579"/>
    </location>
</feature>
<feature type="domain" description="NolW-like" evidence="13">
    <location>
        <begin position="263"/>
        <end position="331"/>
    </location>
</feature>
<dbReference type="InterPro" id="IPR001775">
    <property type="entry name" value="GspD/PilQ"/>
</dbReference>
<feature type="domain" description="GspD-like N0" evidence="14">
    <location>
        <begin position="41"/>
        <end position="107"/>
    </location>
</feature>
<evidence type="ECO:0000313" key="16">
    <source>
        <dbReference type="Proteomes" id="UP001218364"/>
    </source>
</evidence>
<dbReference type="Proteomes" id="UP001218364">
    <property type="component" value="Unassembled WGS sequence"/>
</dbReference>
<dbReference type="EMBL" id="JARCJK010000011">
    <property type="protein sequence ID" value="MDE4167570.1"/>
    <property type="molecule type" value="Genomic_DNA"/>
</dbReference>
<keyword evidence="7" id="KW-0653">Protein transport</keyword>
<reference evidence="15 16" key="1">
    <citation type="submission" date="2023-02" db="EMBL/GenBank/DDBJ databases">
        <title>Population genomics of bacteria associated with diatom.</title>
        <authorList>
            <person name="Xie J."/>
            <person name="Wang H."/>
        </authorList>
    </citation>
    <scope>NUCLEOTIDE SEQUENCE [LARGE SCALE GENOMIC DNA]</scope>
    <source>
        <strain evidence="15 16">PT47_8</strain>
    </source>
</reference>
<evidence type="ECO:0000256" key="4">
    <source>
        <dbReference type="ARBA" id="ARBA00022452"/>
    </source>
</evidence>
<keyword evidence="6" id="KW-0732">Signal</keyword>
<dbReference type="InterPro" id="IPR004846">
    <property type="entry name" value="T2SS/T3SS_dom"/>
</dbReference>
<sequence length="657" mass="70652">MIHLAQLRSPLALGGWILRLWGMSFALMLLLVLPLRAQVTLDLRDADLRSFVEIVSEATGRSFVMDPGVRGTVTVLAPEQMSAEALYEVFLAVLEINRLTVVEGAGADRIVPLNMARELASGGVDLPRGFQTRVIPVRDIPLQDVIDVVRPLLPSEAVITPVPGAKMLILSDRGANLDRISRLIEKLDQPRRAAPIEIIRLQNANAGDVLQVVQSMGLIPDGDAISIDRRSNALLVSGSEQMRHRVRVLVDELDQQRDTVVSRTMEVNYGDAATISDVVMRTLNSGNANDTRAPIRIVPELQTNTLLISAPQERIPEIVQMVRHLDRRPTQVLVEAVIFEMSVQGLSDLSVQFGAVLNDALVGGAQFSLPGRSSLISLMSAVQNGNTPTLGNGGVFGGGRYKDGDGIVGLLTAITSVNSTRLLSTPSILTLNNQEAEIVVAQNVPFVTGSYSTVSGSSAVENPFQTIERQDVGLTLNVTPQINADRTVRLLIKQEVSNLTNTTASSGGEITARRSLSTTALVSDGSVIMLGGLLENGSGSVNQKVPGLSELPLVGGLFRGKNASGNQRVLLVLLRPQVVSSDAEARRLTRELSRKAQQVSASIAPVDDGRYPRSSLGALPFDGADLNQPFDAGFIDDVAQRRNFPPLPSRLRFTGQE</sequence>
<name>A0ABD4XEZ6_9RHOB</name>
<evidence type="ECO:0000256" key="3">
    <source>
        <dbReference type="ARBA" id="ARBA00022448"/>
    </source>
</evidence>
<evidence type="ECO:0000256" key="7">
    <source>
        <dbReference type="ARBA" id="ARBA00022927"/>
    </source>
</evidence>
<feature type="domain" description="NolW-like" evidence="13">
    <location>
        <begin position="132"/>
        <end position="192"/>
    </location>
</feature>
<evidence type="ECO:0000259" key="13">
    <source>
        <dbReference type="Pfam" id="PF03958"/>
    </source>
</evidence>
<proteinExistence type="inferred from homology"/>
<comment type="subcellular location">
    <subcellularLocation>
        <location evidence="1 10">Cell outer membrane</location>
    </subcellularLocation>
</comment>
<comment type="similarity">
    <text evidence="2">Belongs to the bacterial secretin family. GSP D subfamily.</text>
</comment>
<organism evidence="15 16">
    <name type="scientific">Phaeobacter gallaeciensis</name>
    <dbReference type="NCBI Taxonomy" id="60890"/>
    <lineage>
        <taxon>Bacteria</taxon>
        <taxon>Pseudomonadati</taxon>
        <taxon>Pseudomonadota</taxon>
        <taxon>Alphaproteobacteria</taxon>
        <taxon>Rhodobacterales</taxon>
        <taxon>Roseobacteraceae</taxon>
        <taxon>Phaeobacter</taxon>
    </lineage>
</organism>
<keyword evidence="9" id="KW-0998">Cell outer membrane</keyword>
<dbReference type="AlphaFoldDB" id="A0ABD4XEZ6"/>
<evidence type="ECO:0000259" key="14">
    <source>
        <dbReference type="Pfam" id="PF21305"/>
    </source>
</evidence>
<evidence type="ECO:0000256" key="11">
    <source>
        <dbReference type="SAM" id="Phobius"/>
    </source>
</evidence>
<keyword evidence="11" id="KW-1133">Transmembrane helix</keyword>
<dbReference type="GO" id="GO:0009279">
    <property type="term" value="C:cell outer membrane"/>
    <property type="evidence" value="ECO:0007669"/>
    <property type="project" value="UniProtKB-SubCell"/>
</dbReference>
<keyword evidence="5 11" id="KW-0812">Transmembrane</keyword>
<dbReference type="Pfam" id="PF21305">
    <property type="entry name" value="type_II_gspD_N0"/>
    <property type="match status" value="1"/>
</dbReference>
<dbReference type="PRINTS" id="PR00811">
    <property type="entry name" value="BCTERIALGSPD"/>
</dbReference>
<dbReference type="InterPro" id="IPR005644">
    <property type="entry name" value="NolW-like"/>
</dbReference>
<evidence type="ECO:0000256" key="10">
    <source>
        <dbReference type="RuleBase" id="RU004004"/>
    </source>
</evidence>
<dbReference type="InterPro" id="IPR049371">
    <property type="entry name" value="GspD-like_N0"/>
</dbReference>
<protein>
    <submittedName>
        <fullName evidence="15">Type II secretion system secretin GspD</fullName>
    </submittedName>
</protein>
<accession>A0ABD4XEZ6</accession>
<gene>
    <name evidence="15" type="primary">gspD</name>
    <name evidence="15" type="ORF">PXK24_17885</name>
</gene>
<evidence type="ECO:0000256" key="9">
    <source>
        <dbReference type="ARBA" id="ARBA00023237"/>
    </source>
</evidence>
<keyword evidence="4" id="KW-1134">Transmembrane beta strand</keyword>
<evidence type="ECO:0000259" key="12">
    <source>
        <dbReference type="Pfam" id="PF00263"/>
    </source>
</evidence>